<dbReference type="KEGG" id="tpi:TREPR_0914"/>
<dbReference type="PROSITE" id="PS51900">
    <property type="entry name" value="CB"/>
    <property type="match status" value="1"/>
</dbReference>
<dbReference type="Proteomes" id="UP000009223">
    <property type="component" value="Chromosome"/>
</dbReference>
<dbReference type="AlphaFoldDB" id="F5YI79"/>
<dbReference type="InterPro" id="IPR044068">
    <property type="entry name" value="CB"/>
</dbReference>
<evidence type="ECO:0000259" key="7">
    <source>
        <dbReference type="PROSITE" id="PS51900"/>
    </source>
</evidence>
<name>F5YI79_TREPZ</name>
<dbReference type="Pfam" id="PF13102">
    <property type="entry name" value="Phage_int_SAM_5"/>
    <property type="match status" value="1"/>
</dbReference>
<keyword evidence="9" id="KW-1185">Reference proteome</keyword>
<protein>
    <submittedName>
        <fullName evidence="8">Site-specific recombinase, phage integrase family</fullName>
    </submittedName>
</protein>
<dbReference type="PANTHER" id="PTHR30349">
    <property type="entry name" value="PHAGE INTEGRASE-RELATED"/>
    <property type="match status" value="1"/>
</dbReference>
<dbReference type="CDD" id="cd01189">
    <property type="entry name" value="INT_ICEBs1_C_like"/>
    <property type="match status" value="1"/>
</dbReference>
<evidence type="ECO:0000256" key="5">
    <source>
        <dbReference type="PROSITE-ProRule" id="PRU01248"/>
    </source>
</evidence>
<evidence type="ECO:0000259" key="6">
    <source>
        <dbReference type="PROSITE" id="PS51898"/>
    </source>
</evidence>
<evidence type="ECO:0000256" key="4">
    <source>
        <dbReference type="ARBA" id="ARBA00023172"/>
    </source>
</evidence>
<accession>F5YI79</accession>
<dbReference type="InterPro" id="IPR010998">
    <property type="entry name" value="Integrase_recombinase_N"/>
</dbReference>
<reference evidence="9" key="1">
    <citation type="submission" date="2009-12" db="EMBL/GenBank/DDBJ databases">
        <title>Complete sequence of Treponema primitia strain ZAS-2.</title>
        <authorList>
            <person name="Tetu S.G."/>
            <person name="Matson E."/>
            <person name="Ren Q."/>
            <person name="Seshadri R."/>
            <person name="Elbourne L."/>
            <person name="Hassan K.A."/>
            <person name="Durkin A."/>
            <person name="Radune D."/>
            <person name="Mohamoud Y."/>
            <person name="Shay R."/>
            <person name="Jin S."/>
            <person name="Zhang X."/>
            <person name="Lucey K."/>
            <person name="Ballor N.R."/>
            <person name="Ottesen E."/>
            <person name="Rosenthal R."/>
            <person name="Allen A."/>
            <person name="Leadbetter J.R."/>
            <person name="Paulsen I.T."/>
        </authorList>
    </citation>
    <scope>NUCLEOTIDE SEQUENCE [LARGE SCALE GENOMIC DNA]</scope>
    <source>
        <strain evidence="9">ATCC BAA-887 / DSM 12427 / ZAS-2</strain>
    </source>
</reference>
<dbReference type="Gene3D" id="1.10.443.10">
    <property type="entry name" value="Intergrase catalytic core"/>
    <property type="match status" value="1"/>
</dbReference>
<comment type="similarity">
    <text evidence="1">Belongs to the 'phage' integrase family.</text>
</comment>
<keyword evidence="4" id="KW-0233">DNA recombination</keyword>
<dbReference type="InterPro" id="IPR013762">
    <property type="entry name" value="Integrase-like_cat_sf"/>
</dbReference>
<dbReference type="Gene3D" id="1.10.150.130">
    <property type="match status" value="1"/>
</dbReference>
<dbReference type="GO" id="GO:0006310">
    <property type="term" value="P:DNA recombination"/>
    <property type="evidence" value="ECO:0007669"/>
    <property type="project" value="UniProtKB-KW"/>
</dbReference>
<dbReference type="RefSeq" id="WP_015709138.1">
    <property type="nucleotide sequence ID" value="NC_015578.1"/>
</dbReference>
<feature type="domain" description="Tyr recombinase" evidence="6">
    <location>
        <begin position="189"/>
        <end position="398"/>
    </location>
</feature>
<keyword evidence="2" id="KW-0229">DNA integration</keyword>
<feature type="domain" description="Core-binding (CB)" evidence="7">
    <location>
        <begin position="66"/>
        <end position="168"/>
    </location>
</feature>
<dbReference type="SUPFAM" id="SSF56349">
    <property type="entry name" value="DNA breaking-rejoining enzymes"/>
    <property type="match status" value="1"/>
</dbReference>
<dbReference type="STRING" id="545694.TREPR_0914"/>
<gene>
    <name evidence="8" type="ordered locus">TREPR_0914</name>
</gene>
<dbReference type="OrthoDB" id="370771at2"/>
<sequence>MRSLNDHALYSLYKKSLKSGIFWYVRFWDESLKKYAHSRSTGILVEGKRERHREAEEAAKVMLPRICFNTSERSFIDYLRDFWTPESRYVRECALVKKRPLSSYYIRMNHDDVRRHLEVFPGFLGITLHELTAGKIRDWMLWMSEKGLSGRRINSVLQSMRVAVRYAIEREEIENDPFKKVHEATEQRKEKGILSIVEVKKLLSTPIQDLYSRLAILLGLLCGMRRGEVRGLLWGDLKDGLIHLCHNYQDSDGLKGPKCGSLRTIPIPQSVQSLIESIKTIIGEPETSSFVFIRPTDERIPLSNNFFRYALERELTAIGIPGEWRRKEKAPDGYVNEQKQRNLTFHGLRHTFVTLGRLAGITDLEIQALAGHKDATMMNYYSHAEQVLDFTSAKEKLEKAVG</sequence>
<evidence type="ECO:0000313" key="8">
    <source>
        <dbReference type="EMBL" id="AEF86418.1"/>
    </source>
</evidence>
<dbReference type="HOGENOM" id="CLU_674291_0_0_12"/>
<evidence type="ECO:0000313" key="9">
    <source>
        <dbReference type="Proteomes" id="UP000009223"/>
    </source>
</evidence>
<organism evidence="8 9">
    <name type="scientific">Treponema primitia (strain ATCC BAA-887 / DSM 12427 / ZAS-2)</name>
    <dbReference type="NCBI Taxonomy" id="545694"/>
    <lineage>
        <taxon>Bacteria</taxon>
        <taxon>Pseudomonadati</taxon>
        <taxon>Spirochaetota</taxon>
        <taxon>Spirochaetia</taxon>
        <taxon>Spirochaetales</taxon>
        <taxon>Treponemataceae</taxon>
        <taxon>Treponema</taxon>
    </lineage>
</organism>
<dbReference type="PROSITE" id="PS51898">
    <property type="entry name" value="TYR_RECOMBINASE"/>
    <property type="match status" value="1"/>
</dbReference>
<proteinExistence type="inferred from homology"/>
<dbReference type="GO" id="GO:0015074">
    <property type="term" value="P:DNA integration"/>
    <property type="evidence" value="ECO:0007669"/>
    <property type="project" value="UniProtKB-KW"/>
</dbReference>
<evidence type="ECO:0000256" key="1">
    <source>
        <dbReference type="ARBA" id="ARBA00008857"/>
    </source>
</evidence>
<dbReference type="InterPro" id="IPR002104">
    <property type="entry name" value="Integrase_catalytic"/>
</dbReference>
<dbReference type="InterPro" id="IPR025269">
    <property type="entry name" value="SAM-like_dom"/>
</dbReference>
<reference evidence="8 9" key="2">
    <citation type="journal article" date="2011" name="ISME J.">
        <title>RNA-seq reveals cooperative metabolic interactions between two termite-gut spirochete species in co-culture.</title>
        <authorList>
            <person name="Rosenthal A.Z."/>
            <person name="Matson E.G."/>
            <person name="Eldar A."/>
            <person name="Leadbetter J.R."/>
        </authorList>
    </citation>
    <scope>NUCLEOTIDE SEQUENCE [LARGE SCALE GENOMIC DNA]</scope>
    <source>
        <strain evidence="9">ATCC BAA-887 / DSM 12427 / ZAS-2</strain>
    </source>
</reference>
<dbReference type="InterPro" id="IPR050090">
    <property type="entry name" value="Tyrosine_recombinase_XerCD"/>
</dbReference>
<dbReference type="PANTHER" id="PTHR30349:SF41">
    <property type="entry name" value="INTEGRASE_RECOMBINASE PROTEIN MJ0367-RELATED"/>
    <property type="match status" value="1"/>
</dbReference>
<dbReference type="Pfam" id="PF00589">
    <property type="entry name" value="Phage_integrase"/>
    <property type="match status" value="1"/>
</dbReference>
<dbReference type="EMBL" id="CP001843">
    <property type="protein sequence ID" value="AEF86418.1"/>
    <property type="molecule type" value="Genomic_DNA"/>
</dbReference>
<evidence type="ECO:0000256" key="3">
    <source>
        <dbReference type="ARBA" id="ARBA00023125"/>
    </source>
</evidence>
<dbReference type="InterPro" id="IPR011010">
    <property type="entry name" value="DNA_brk_join_enz"/>
</dbReference>
<evidence type="ECO:0000256" key="2">
    <source>
        <dbReference type="ARBA" id="ARBA00022908"/>
    </source>
</evidence>
<dbReference type="GO" id="GO:0003677">
    <property type="term" value="F:DNA binding"/>
    <property type="evidence" value="ECO:0007669"/>
    <property type="project" value="UniProtKB-UniRule"/>
</dbReference>
<dbReference type="eggNOG" id="COG0582">
    <property type="taxonomic scope" value="Bacteria"/>
</dbReference>
<keyword evidence="3 5" id="KW-0238">DNA-binding</keyword>